<feature type="transmembrane region" description="Helical" evidence="1">
    <location>
        <begin position="34"/>
        <end position="65"/>
    </location>
</feature>
<keyword evidence="1" id="KW-0472">Membrane</keyword>
<name>A0A495ISQ0_WILMA</name>
<evidence type="ECO:0000256" key="1">
    <source>
        <dbReference type="SAM" id="Phobius"/>
    </source>
</evidence>
<gene>
    <name evidence="2" type="ORF">DFJ75_4925</name>
</gene>
<evidence type="ECO:0000313" key="2">
    <source>
        <dbReference type="EMBL" id="RKR79787.1"/>
    </source>
</evidence>
<comment type="caution">
    <text evidence="2">The sequence shown here is derived from an EMBL/GenBank/DDBJ whole genome shotgun (WGS) entry which is preliminary data.</text>
</comment>
<dbReference type="Proteomes" id="UP000274762">
    <property type="component" value="Unassembled WGS sequence"/>
</dbReference>
<dbReference type="RefSeq" id="WP_031332157.1">
    <property type="nucleotide sequence ID" value="NZ_CBCRXS010000019.1"/>
</dbReference>
<organism evidence="2 3">
    <name type="scientific">Williamsia marianensis</name>
    <dbReference type="NCBI Taxonomy" id="85044"/>
    <lineage>
        <taxon>Bacteria</taxon>
        <taxon>Bacillati</taxon>
        <taxon>Actinomycetota</taxon>
        <taxon>Actinomycetes</taxon>
        <taxon>Mycobacteriales</taxon>
        <taxon>Nocardiaceae</taxon>
        <taxon>Williamsia</taxon>
    </lineage>
</organism>
<sequence length="85" mass="8779">MVLAQVALIIAAAGVVLAAAVLVRTRQLTVALPILLDLLLAAGVLRLSAAAPWQAIMVTAVVVVLRKAASWSLRRIADQDLSAVG</sequence>
<protein>
    <submittedName>
        <fullName evidence="2">Uncharacterized protein DUF1622</fullName>
    </submittedName>
</protein>
<accession>A0A495ISQ0</accession>
<dbReference type="AlphaFoldDB" id="A0A495ISQ0"/>
<reference evidence="2 3" key="1">
    <citation type="submission" date="2018-10" db="EMBL/GenBank/DDBJ databases">
        <title>Sequencing the genomes of 1000 actinobacteria strains.</title>
        <authorList>
            <person name="Klenk H.-P."/>
        </authorList>
    </citation>
    <scope>NUCLEOTIDE SEQUENCE [LARGE SCALE GENOMIC DNA]</scope>
    <source>
        <strain evidence="2 3">DSM 44343</strain>
    </source>
</reference>
<dbReference type="EMBL" id="RBKV01000002">
    <property type="protein sequence ID" value="RKR79787.1"/>
    <property type="molecule type" value="Genomic_DNA"/>
</dbReference>
<keyword evidence="1" id="KW-1133">Transmembrane helix</keyword>
<proteinExistence type="predicted"/>
<evidence type="ECO:0000313" key="3">
    <source>
        <dbReference type="Proteomes" id="UP000274762"/>
    </source>
</evidence>
<keyword evidence="1" id="KW-0812">Transmembrane</keyword>